<dbReference type="AlphaFoldDB" id="A0A1J1LJH8"/>
<sequence>MLLLVSQLYQSIVTLIDHLRGIPENEQVFHLLGYNSILYKMTHTLTFDKKPLR</sequence>
<proteinExistence type="predicted"/>
<organism evidence="1 2">
    <name type="scientific">Planktothrix tepida PCC 9214</name>
    <dbReference type="NCBI Taxonomy" id="671072"/>
    <lineage>
        <taxon>Bacteria</taxon>
        <taxon>Bacillati</taxon>
        <taxon>Cyanobacteriota</taxon>
        <taxon>Cyanophyceae</taxon>
        <taxon>Oscillatoriophycideae</taxon>
        <taxon>Oscillatoriales</taxon>
        <taxon>Microcoleaceae</taxon>
        <taxon>Planktothrix</taxon>
    </lineage>
</organism>
<reference evidence="2" key="1">
    <citation type="submission" date="2015-10" db="EMBL/GenBank/DDBJ databases">
        <authorList>
            <person name="Regsiter A."/>
            <person name="william w."/>
        </authorList>
    </citation>
    <scope>NUCLEOTIDE SEQUENCE [LARGE SCALE GENOMIC DNA]</scope>
</reference>
<dbReference type="Proteomes" id="UP000184315">
    <property type="component" value="Unassembled WGS sequence"/>
</dbReference>
<dbReference type="STRING" id="671072.PL9214490198"/>
<evidence type="ECO:0000313" key="2">
    <source>
        <dbReference type="Proteomes" id="UP000184315"/>
    </source>
</evidence>
<accession>A0A1J1LJH8</accession>
<keyword evidence="2" id="KW-1185">Reference proteome</keyword>
<dbReference type="EMBL" id="CZDF01000154">
    <property type="protein sequence ID" value="CUR32651.1"/>
    <property type="molecule type" value="Genomic_DNA"/>
</dbReference>
<evidence type="ECO:0000313" key="1">
    <source>
        <dbReference type="EMBL" id="CUR32651.1"/>
    </source>
</evidence>
<protein>
    <submittedName>
        <fullName evidence="1">Uncharacterized protein</fullName>
    </submittedName>
</protein>
<name>A0A1J1LJH8_9CYAN</name>
<gene>
    <name evidence="1" type="ORF">PL9214490198</name>
</gene>